<dbReference type="AlphaFoldDB" id="A0A9Q3BJS0"/>
<sequence length="85" mass="9746">MMPCRSHSIQGRSPGGRACLDYNREPLINATTSSPAQWKKGIHRSVECGVQTFRKTMRMPINLPWGAMHLHVPFSRLNLEIYRQP</sequence>
<organism evidence="1 2">
    <name type="scientific">Austropuccinia psidii MF-1</name>
    <dbReference type="NCBI Taxonomy" id="1389203"/>
    <lineage>
        <taxon>Eukaryota</taxon>
        <taxon>Fungi</taxon>
        <taxon>Dikarya</taxon>
        <taxon>Basidiomycota</taxon>
        <taxon>Pucciniomycotina</taxon>
        <taxon>Pucciniomycetes</taxon>
        <taxon>Pucciniales</taxon>
        <taxon>Sphaerophragmiaceae</taxon>
        <taxon>Austropuccinia</taxon>
    </lineage>
</organism>
<evidence type="ECO:0000313" key="1">
    <source>
        <dbReference type="EMBL" id="MBW0466125.1"/>
    </source>
</evidence>
<comment type="caution">
    <text evidence="1">The sequence shown here is derived from an EMBL/GenBank/DDBJ whole genome shotgun (WGS) entry which is preliminary data.</text>
</comment>
<accession>A0A9Q3BJS0</accession>
<gene>
    <name evidence="1" type="ORF">O181_005840</name>
</gene>
<reference evidence="1" key="1">
    <citation type="submission" date="2021-03" db="EMBL/GenBank/DDBJ databases">
        <title>Draft genome sequence of rust myrtle Austropuccinia psidii MF-1, a brazilian biotype.</title>
        <authorList>
            <person name="Quecine M.C."/>
            <person name="Pachon D.M.R."/>
            <person name="Bonatelli M.L."/>
            <person name="Correr F.H."/>
            <person name="Franceschini L.M."/>
            <person name="Leite T.F."/>
            <person name="Margarido G.R.A."/>
            <person name="Almeida C.A."/>
            <person name="Ferrarezi J.A."/>
            <person name="Labate C.A."/>
        </authorList>
    </citation>
    <scope>NUCLEOTIDE SEQUENCE</scope>
    <source>
        <strain evidence="1">MF-1</strain>
    </source>
</reference>
<protein>
    <submittedName>
        <fullName evidence="1">Uncharacterized protein</fullName>
    </submittedName>
</protein>
<evidence type="ECO:0000313" key="2">
    <source>
        <dbReference type="Proteomes" id="UP000765509"/>
    </source>
</evidence>
<keyword evidence="2" id="KW-1185">Reference proteome</keyword>
<name>A0A9Q3BJS0_9BASI</name>
<dbReference type="EMBL" id="AVOT02001215">
    <property type="protein sequence ID" value="MBW0466125.1"/>
    <property type="molecule type" value="Genomic_DNA"/>
</dbReference>
<dbReference type="Proteomes" id="UP000765509">
    <property type="component" value="Unassembled WGS sequence"/>
</dbReference>
<proteinExistence type="predicted"/>